<dbReference type="PANTHER" id="PTHR33991">
    <property type="entry name" value="DNA REPAIR PROTEIN RECO"/>
    <property type="match status" value="1"/>
</dbReference>
<reference evidence="9" key="1">
    <citation type="submission" date="2020-10" db="EMBL/GenBank/DDBJ databases">
        <authorList>
            <person name="Kadnikov V."/>
            <person name="Beletsky A.V."/>
            <person name="Mardanov A.V."/>
            <person name="Karnachuk O.V."/>
            <person name="Ravin N.V."/>
        </authorList>
    </citation>
    <scope>NUCLEOTIDE SEQUENCE</scope>
    <source>
        <strain evidence="9">Bu02</strain>
    </source>
</reference>
<dbReference type="NCBIfam" id="TIGR00613">
    <property type="entry name" value="reco"/>
    <property type="match status" value="1"/>
</dbReference>
<comment type="similarity">
    <text evidence="1 7">Belongs to the RecO family.</text>
</comment>
<dbReference type="Gene3D" id="1.20.1440.120">
    <property type="entry name" value="Recombination protein O, C-terminal domain"/>
    <property type="match status" value="1"/>
</dbReference>
<gene>
    <name evidence="7 9" type="primary">recO</name>
    <name evidence="9" type="ORF">IMF26_05415</name>
</gene>
<dbReference type="Pfam" id="PF11967">
    <property type="entry name" value="RecO_N"/>
    <property type="match status" value="1"/>
</dbReference>
<dbReference type="InterPro" id="IPR012340">
    <property type="entry name" value="NA-bd_OB-fold"/>
</dbReference>
<dbReference type="HAMAP" id="MF_00201">
    <property type="entry name" value="RecO"/>
    <property type="match status" value="1"/>
</dbReference>
<dbReference type="AlphaFoldDB" id="A0AAT9LEL7"/>
<name>A0AAT9LEL7_9FIRM</name>
<dbReference type="InterPro" id="IPR022572">
    <property type="entry name" value="DNA_rep/recomb_RecO_N"/>
</dbReference>
<dbReference type="InterPro" id="IPR037278">
    <property type="entry name" value="ARFGAP/RecO"/>
</dbReference>
<organism evidence="9">
    <name type="scientific">Candidatus Fermentithermobacillus carboniphilus</name>
    <dbReference type="NCBI Taxonomy" id="3085328"/>
    <lineage>
        <taxon>Bacteria</taxon>
        <taxon>Bacillati</taxon>
        <taxon>Bacillota</taxon>
        <taxon>Candidatus Fermentithermobacillia</taxon>
        <taxon>Candidatus Fermentithermobacillales</taxon>
        <taxon>Candidatus Fermentithermobacillaceae</taxon>
        <taxon>Candidatus Fermentithermobacillus</taxon>
    </lineage>
</organism>
<proteinExistence type="inferred from homology"/>
<dbReference type="KEGG" id="fcz:IMF26_05415"/>
<dbReference type="GO" id="GO:0006310">
    <property type="term" value="P:DNA recombination"/>
    <property type="evidence" value="ECO:0007669"/>
    <property type="project" value="UniProtKB-UniRule"/>
</dbReference>
<evidence type="ECO:0000256" key="2">
    <source>
        <dbReference type="ARBA" id="ARBA00021310"/>
    </source>
</evidence>
<reference evidence="9" key="2">
    <citation type="journal article" date="2023" name="Biology">
        <title>Prokaryotic Life Associated with Coal-Fire Gas Vents Revealed by Metagenomics.</title>
        <authorList>
            <person name="Kadnikov V.V."/>
            <person name="Mardanov A.V."/>
            <person name="Beletsky A.V."/>
            <person name="Karnachuk O.V."/>
            <person name="Ravin N.V."/>
        </authorList>
    </citation>
    <scope>NUCLEOTIDE SEQUENCE</scope>
    <source>
        <strain evidence="9">Bu02</strain>
    </source>
</reference>
<dbReference type="EMBL" id="CP062796">
    <property type="protein sequence ID" value="QUL99477.1"/>
    <property type="molecule type" value="Genomic_DNA"/>
</dbReference>
<dbReference type="InterPro" id="IPR042242">
    <property type="entry name" value="RecO_C"/>
</dbReference>
<evidence type="ECO:0000256" key="1">
    <source>
        <dbReference type="ARBA" id="ARBA00007452"/>
    </source>
</evidence>
<dbReference type="Pfam" id="PF02565">
    <property type="entry name" value="RecO_C"/>
    <property type="match status" value="1"/>
</dbReference>
<protein>
    <recommendedName>
        <fullName evidence="2 7">DNA repair protein RecO</fullName>
    </recommendedName>
    <alternativeName>
        <fullName evidence="6 7">Recombination protein O</fullName>
    </alternativeName>
</protein>
<evidence type="ECO:0000256" key="5">
    <source>
        <dbReference type="ARBA" id="ARBA00023204"/>
    </source>
</evidence>
<evidence type="ECO:0000259" key="8">
    <source>
        <dbReference type="Pfam" id="PF11967"/>
    </source>
</evidence>
<comment type="function">
    <text evidence="7">Involved in DNA repair and RecF pathway recombination.</text>
</comment>
<evidence type="ECO:0000313" key="9">
    <source>
        <dbReference type="EMBL" id="QUL99477.1"/>
    </source>
</evidence>
<dbReference type="Gene3D" id="2.40.50.140">
    <property type="entry name" value="Nucleic acid-binding proteins"/>
    <property type="match status" value="1"/>
</dbReference>
<evidence type="ECO:0000256" key="3">
    <source>
        <dbReference type="ARBA" id="ARBA00022763"/>
    </source>
</evidence>
<dbReference type="InterPro" id="IPR003717">
    <property type="entry name" value="RecO"/>
</dbReference>
<dbReference type="PANTHER" id="PTHR33991:SF1">
    <property type="entry name" value="DNA REPAIR PROTEIN RECO"/>
    <property type="match status" value="1"/>
</dbReference>
<dbReference type="SUPFAM" id="SSF50249">
    <property type="entry name" value="Nucleic acid-binding proteins"/>
    <property type="match status" value="1"/>
</dbReference>
<dbReference type="SUPFAM" id="SSF57863">
    <property type="entry name" value="ArfGap/RecO-like zinc finger"/>
    <property type="match status" value="1"/>
</dbReference>
<dbReference type="GO" id="GO:0043590">
    <property type="term" value="C:bacterial nucleoid"/>
    <property type="evidence" value="ECO:0007669"/>
    <property type="project" value="TreeGrafter"/>
</dbReference>
<dbReference type="GO" id="GO:0006302">
    <property type="term" value="P:double-strand break repair"/>
    <property type="evidence" value="ECO:0007669"/>
    <property type="project" value="TreeGrafter"/>
</dbReference>
<sequence>MLYQAEGIILSQTDLGEYDKTVTIFTREEGMVKAVVKGARRAKAKLGALTQPFTHGLFQLWRGRSMDRVIQVAVKASHGGLMEDYARMVYAGYLAELLLELIPQREKNETQFLFFRSVLDCLERKEDPWPVVRWAELGILSEAGFGPSFSHCVICGKMPDGPSFTFSMKHGGIVCENCHSRAWSQAGGGHEEAAVLKVNGDSAGYKSPDSEFFIISPGSRKTLEILLDEARNSIIPGDALPCPRITAKGKVRSEVGRLVKRYVSFVLEKRLKSMDLVESIEDDGAMNH</sequence>
<accession>A0AAT9LEL7</accession>
<feature type="domain" description="DNA replication/recombination mediator RecO N-terminal" evidence="8">
    <location>
        <begin position="1"/>
        <end position="75"/>
    </location>
</feature>
<keyword evidence="4 7" id="KW-0233">DNA recombination</keyword>
<evidence type="ECO:0000256" key="4">
    <source>
        <dbReference type="ARBA" id="ARBA00023172"/>
    </source>
</evidence>
<evidence type="ECO:0000256" key="6">
    <source>
        <dbReference type="ARBA" id="ARBA00033409"/>
    </source>
</evidence>
<keyword evidence="3 7" id="KW-0227">DNA damage</keyword>
<evidence type="ECO:0000256" key="7">
    <source>
        <dbReference type="HAMAP-Rule" id="MF_00201"/>
    </source>
</evidence>
<keyword evidence="5 7" id="KW-0234">DNA repair</keyword>